<evidence type="ECO:0000256" key="2">
    <source>
        <dbReference type="ARBA" id="ARBA00022475"/>
    </source>
</evidence>
<reference evidence="7" key="1">
    <citation type="submission" date="2021-05" db="EMBL/GenBank/DDBJ databases">
        <title>First report of NDM-5 and VEB-6 producing Proteus mirabilis isolated from blood of a sepsis patient in Kolkata, India.</title>
        <authorList>
            <person name="Halder G."/>
            <person name="Chaudhuri B."/>
            <person name="Dutta S."/>
        </authorList>
    </citation>
    <scope>NUCLEOTIDE SEQUENCE [LARGE SCALE GENOMIC DNA]</scope>
    <source>
        <strain evidence="7">7049</strain>
    </source>
</reference>
<accession>A0ABD5LUK5</accession>
<comment type="subcellular location">
    <subcellularLocation>
        <location evidence="1">Cell membrane</location>
        <topology evidence="1">Multi-pass membrane protein</topology>
    </subcellularLocation>
</comment>
<feature type="transmembrane region" description="Helical" evidence="6">
    <location>
        <begin position="6"/>
        <end position="26"/>
    </location>
</feature>
<name>A0ABD5LUK5_PROMI</name>
<evidence type="ECO:0008006" key="8">
    <source>
        <dbReference type="Google" id="ProtNLM"/>
    </source>
</evidence>
<gene>
    <name evidence="7" type="ORF">I3679_018120</name>
</gene>
<keyword evidence="4 6" id="KW-1133">Transmembrane helix</keyword>
<protein>
    <recommendedName>
        <fullName evidence="8">Chloramphenical resistance permease RarD</fullName>
    </recommendedName>
</protein>
<organism evidence="7">
    <name type="scientific">Proteus mirabilis</name>
    <dbReference type="NCBI Taxonomy" id="584"/>
    <lineage>
        <taxon>Bacteria</taxon>
        <taxon>Pseudomonadati</taxon>
        <taxon>Pseudomonadota</taxon>
        <taxon>Gammaproteobacteria</taxon>
        <taxon>Enterobacterales</taxon>
        <taxon>Morganellaceae</taxon>
        <taxon>Proteus</taxon>
    </lineage>
</organism>
<evidence type="ECO:0000256" key="6">
    <source>
        <dbReference type="SAM" id="Phobius"/>
    </source>
</evidence>
<evidence type="ECO:0000313" key="7">
    <source>
        <dbReference type="EMBL" id="MEY2345060.1"/>
    </source>
</evidence>
<evidence type="ECO:0000256" key="1">
    <source>
        <dbReference type="ARBA" id="ARBA00004651"/>
    </source>
</evidence>
<sequence>MLENSWSLNTLLIAAGVITTVPLLLFTEAAQHLRLSTLGFFQYIGPTLMFILATMVYGEQIDAERLVTFGFIWVALILFTLDALYTQQRLRRS</sequence>
<proteinExistence type="predicted"/>
<evidence type="ECO:0000256" key="5">
    <source>
        <dbReference type="ARBA" id="ARBA00023136"/>
    </source>
</evidence>
<keyword evidence="2" id="KW-1003">Cell membrane</keyword>
<feature type="transmembrane region" description="Helical" evidence="6">
    <location>
        <begin position="63"/>
        <end position="85"/>
    </location>
</feature>
<comment type="caution">
    <text evidence="7">The sequence shown here is derived from an EMBL/GenBank/DDBJ whole genome shotgun (WGS) entry which is preliminary data.</text>
</comment>
<evidence type="ECO:0000256" key="3">
    <source>
        <dbReference type="ARBA" id="ARBA00022692"/>
    </source>
</evidence>
<keyword evidence="3 6" id="KW-0812">Transmembrane</keyword>
<dbReference type="EMBL" id="JADQCH020000002">
    <property type="protein sequence ID" value="MEY2345060.1"/>
    <property type="molecule type" value="Genomic_DNA"/>
</dbReference>
<dbReference type="InterPro" id="IPR037185">
    <property type="entry name" value="EmrE-like"/>
</dbReference>
<keyword evidence="5 6" id="KW-0472">Membrane</keyword>
<dbReference type="SUPFAM" id="SSF103481">
    <property type="entry name" value="Multidrug resistance efflux transporter EmrE"/>
    <property type="match status" value="1"/>
</dbReference>
<evidence type="ECO:0000256" key="4">
    <source>
        <dbReference type="ARBA" id="ARBA00022989"/>
    </source>
</evidence>
<feature type="transmembrane region" description="Helical" evidence="6">
    <location>
        <begin position="38"/>
        <end position="57"/>
    </location>
</feature>
<dbReference type="AlphaFoldDB" id="A0ABD5LUK5"/>